<protein>
    <submittedName>
        <fullName evidence="1">Uncharacterized protein</fullName>
    </submittedName>
</protein>
<comment type="caution">
    <text evidence="1">The sequence shown here is derived from an EMBL/GenBank/DDBJ whole genome shotgun (WGS) entry which is preliminary data.</text>
</comment>
<name>A0A418T2G6_9RHOB</name>
<keyword evidence="2" id="KW-1185">Reference proteome</keyword>
<proteinExistence type="predicted"/>
<reference evidence="2" key="1">
    <citation type="submission" date="2018-09" db="EMBL/GenBank/DDBJ databases">
        <title>Acidovorax cavernicola nov. sp. isolated from Gruta de las Maravillas (Aracena, Spain).</title>
        <authorList>
            <person name="Jurado V."/>
            <person name="Gutierrez-Patricio S."/>
            <person name="Gonzalez-Pimentel J.L."/>
            <person name="Miller A.Z."/>
            <person name="Laiz L."/>
            <person name="Saiz-Jimenez C."/>
        </authorList>
    </citation>
    <scope>NUCLEOTIDE SEQUENCE [LARGE SCALE GENOMIC DNA]</scope>
    <source>
        <strain evidence="2">1011MAR3C25</strain>
    </source>
</reference>
<accession>A0A418T2G6</accession>
<gene>
    <name evidence="1" type="ORF">D3P04_06515</name>
</gene>
<dbReference type="EMBL" id="QZCG01000003">
    <property type="protein sequence ID" value="RJE87381.1"/>
    <property type="molecule type" value="Genomic_DNA"/>
</dbReference>
<dbReference type="AlphaFoldDB" id="A0A418T2G6"/>
<dbReference type="Proteomes" id="UP000284202">
    <property type="component" value="Unassembled WGS sequence"/>
</dbReference>
<organism evidence="1 2">
    <name type="scientific">Paracoccus onubensis</name>
    <dbReference type="NCBI Taxonomy" id="1675788"/>
    <lineage>
        <taxon>Bacteria</taxon>
        <taxon>Pseudomonadati</taxon>
        <taxon>Pseudomonadota</taxon>
        <taxon>Alphaproteobacteria</taxon>
        <taxon>Rhodobacterales</taxon>
        <taxon>Paracoccaceae</taxon>
        <taxon>Paracoccus</taxon>
    </lineage>
</organism>
<evidence type="ECO:0000313" key="1">
    <source>
        <dbReference type="EMBL" id="RJE87381.1"/>
    </source>
</evidence>
<sequence length="64" mass="7231">MRQVLQGAYRGLDAFFPHLGQRGYYAGLAGRRFRNGLEYTCTSICEALAGNAKKMCRDEKRSVK</sequence>
<evidence type="ECO:0000313" key="2">
    <source>
        <dbReference type="Proteomes" id="UP000284202"/>
    </source>
</evidence>